<dbReference type="SUPFAM" id="SSF53613">
    <property type="entry name" value="Ribokinase-like"/>
    <property type="match status" value="1"/>
</dbReference>
<keyword evidence="4 8" id="KW-0418">Kinase</keyword>
<dbReference type="PROSITE" id="PS00584">
    <property type="entry name" value="PFKB_KINASES_2"/>
    <property type="match status" value="1"/>
</dbReference>
<dbReference type="Pfam" id="PF00294">
    <property type="entry name" value="PfkB"/>
    <property type="match status" value="1"/>
</dbReference>
<dbReference type="InterPro" id="IPR002173">
    <property type="entry name" value="Carboh/pur_kinase_PfkB_CS"/>
</dbReference>
<dbReference type="FunFam" id="3.40.1190.20:FF:000001">
    <property type="entry name" value="Phosphofructokinase"/>
    <property type="match status" value="1"/>
</dbReference>
<dbReference type="Proteomes" id="UP000077384">
    <property type="component" value="Unassembled WGS sequence"/>
</dbReference>
<sequence length="301" mass="32751">MIYTVTLNPSIDYVIQTDNLILGSINRVVNEKKYAGGKGINVSRVLSNLGTPSKALGFIGGFTGKFIEDSLKNSGILTDFIQVNEDTRINIKLKSNKETEINAAGPHIDSSNLNKLFEKIENLKPEDFIVLAGNVQKSIPSNIYSIIQEKCENSKVIVDTTGDALTSTLKYKPFLIKPNIHELGDIFDVEIKDIKNCIYYANKLKDMGAQNIIISMGKHGALLLCDEGIYTASAPKGEVKNSVGAGDSVVAGFLAQYTKSFNIVESFRYGAASGSATAFSKDLCKKDDVENLLSDVHIAKL</sequence>
<feature type="domain" description="Carbohydrate kinase PfkB" evidence="9">
    <location>
        <begin position="11"/>
        <end position="281"/>
    </location>
</feature>
<organism evidence="10 12">
    <name type="scientific">Clostridium coskatii</name>
    <dbReference type="NCBI Taxonomy" id="1705578"/>
    <lineage>
        <taxon>Bacteria</taxon>
        <taxon>Bacillati</taxon>
        <taxon>Bacillota</taxon>
        <taxon>Clostridia</taxon>
        <taxon>Eubacteriales</taxon>
        <taxon>Clostridiaceae</taxon>
        <taxon>Clostridium</taxon>
    </lineage>
</organism>
<protein>
    <recommendedName>
        <fullName evidence="7">Tagatose-6-phosphate kinase</fullName>
        <ecNumber evidence="7">2.7.1.144</ecNumber>
    </recommendedName>
</protein>
<evidence type="ECO:0000256" key="3">
    <source>
        <dbReference type="ARBA" id="ARBA00022741"/>
    </source>
</evidence>
<dbReference type="EC" id="2.7.1.144" evidence="7"/>
<dbReference type="GO" id="GO:0009024">
    <property type="term" value="F:tagatose-6-phosphate kinase activity"/>
    <property type="evidence" value="ECO:0007669"/>
    <property type="project" value="UniProtKB-EC"/>
</dbReference>
<dbReference type="PROSITE" id="PS00583">
    <property type="entry name" value="PFKB_KINASES_1"/>
    <property type="match status" value="1"/>
</dbReference>
<comment type="catalytic activity">
    <reaction evidence="6 8">
        <text>beta-D-fructose 1-phosphate + ATP = beta-D-fructose 1,6-bisphosphate + ADP + H(+)</text>
        <dbReference type="Rhea" id="RHEA:14213"/>
        <dbReference type="ChEBI" id="CHEBI:15378"/>
        <dbReference type="ChEBI" id="CHEBI:30616"/>
        <dbReference type="ChEBI" id="CHEBI:32966"/>
        <dbReference type="ChEBI" id="CHEBI:138881"/>
        <dbReference type="ChEBI" id="CHEBI:456216"/>
        <dbReference type="EC" id="2.7.1.56"/>
    </reaction>
</comment>
<dbReference type="InterPro" id="IPR029056">
    <property type="entry name" value="Ribokinase-like"/>
</dbReference>
<keyword evidence="2 7" id="KW-0808">Transferase</keyword>
<dbReference type="InterPro" id="IPR011611">
    <property type="entry name" value="PfkB_dom"/>
</dbReference>
<accession>A0A166UM45</accession>
<reference evidence="10 12" key="1">
    <citation type="journal article" date="2015" name="Biotechnol. Bioeng.">
        <title>Genome sequence and phenotypic characterization of Caulobacter segnis.</title>
        <authorList>
            <person name="Patel S."/>
            <person name="Fletcher B."/>
            <person name="Scott D.C."/>
            <person name="Ely B."/>
        </authorList>
    </citation>
    <scope>NUCLEOTIDE SEQUENCE [LARGE SCALE GENOMIC DNA]</scope>
    <source>
        <strain evidence="10 12">PS02</strain>
    </source>
</reference>
<comment type="function">
    <text evidence="8">Catalyzes the ATP-dependent phosphorylation of fructose-l-phosphate to fructose-l,6-bisphosphate.</text>
</comment>
<evidence type="ECO:0000256" key="4">
    <source>
        <dbReference type="ARBA" id="ARBA00022777"/>
    </source>
</evidence>
<dbReference type="GO" id="GO:0005988">
    <property type="term" value="P:lactose metabolic process"/>
    <property type="evidence" value="ECO:0007669"/>
    <property type="project" value="UniProtKB-KW"/>
</dbReference>
<keyword evidence="13" id="KW-1185">Reference proteome</keyword>
<reference evidence="11 13" key="2">
    <citation type="journal article" date="2016" name="Front. Microbiol.">
        <title>Industrial Acetogenic Biocatalysts: A Comparative Metabolic and Genomic Analysis.</title>
        <authorList>
            <person name="Bengelsdorf F."/>
            <person name="Poehlein A."/>
            <person name="Sonja S."/>
            <person name="Erz C."/>
            <person name="Hummel T."/>
            <person name="Hoffmeister S."/>
            <person name="Daniel R."/>
            <person name="Durre P."/>
        </authorList>
    </citation>
    <scope>NUCLEOTIDE SEQUENCE [LARGE SCALE GENOMIC DNA]</scope>
    <source>
        <strain evidence="11 13">PTA-10522</strain>
    </source>
</reference>
<comment type="pathway">
    <text evidence="7">Carbohydrate metabolism; D-tagatose 6-phosphate degradation; D-glyceraldehyde 3-phosphate and glycerone phosphate from D-tagatose 6-phosphate: step 1/2.</text>
</comment>
<dbReference type="GO" id="GO:2001059">
    <property type="term" value="P:D-tagatose 6-phosphate catabolic process"/>
    <property type="evidence" value="ECO:0007669"/>
    <property type="project" value="UniProtKB-UniPathway"/>
</dbReference>
<dbReference type="PIRSF" id="PIRSF000535">
    <property type="entry name" value="1PFK/6PFK/LacC"/>
    <property type="match status" value="1"/>
</dbReference>
<dbReference type="EMBL" id="LITQ01000001">
    <property type="protein sequence ID" value="OAA95048.1"/>
    <property type="molecule type" value="Genomic_DNA"/>
</dbReference>
<dbReference type="GO" id="GO:0044281">
    <property type="term" value="P:small molecule metabolic process"/>
    <property type="evidence" value="ECO:0007669"/>
    <property type="project" value="UniProtKB-ARBA"/>
</dbReference>
<keyword evidence="5 7" id="KW-0067">ATP-binding</keyword>
<dbReference type="Gene3D" id="3.40.1190.20">
    <property type="match status" value="1"/>
</dbReference>
<evidence type="ECO:0000313" key="10">
    <source>
        <dbReference type="EMBL" id="OAA95048.1"/>
    </source>
</evidence>
<evidence type="ECO:0000313" key="12">
    <source>
        <dbReference type="Proteomes" id="UP000077384"/>
    </source>
</evidence>
<keyword evidence="3 7" id="KW-0547">Nucleotide-binding</keyword>
<evidence type="ECO:0000313" key="11">
    <source>
        <dbReference type="EMBL" id="OBR89767.1"/>
    </source>
</evidence>
<dbReference type="GO" id="GO:0016052">
    <property type="term" value="P:carbohydrate catabolic process"/>
    <property type="evidence" value="ECO:0007669"/>
    <property type="project" value="UniProtKB-ARBA"/>
</dbReference>
<dbReference type="InterPro" id="IPR017583">
    <property type="entry name" value="Tagatose/fructose_Pkinase"/>
</dbReference>
<dbReference type="PANTHER" id="PTHR46566:SF1">
    <property type="entry name" value="1-PHOSPHOFRUCTOKINASE"/>
    <property type="match status" value="1"/>
</dbReference>
<evidence type="ECO:0000256" key="7">
    <source>
        <dbReference type="PIRNR" id="PIRNR000535"/>
    </source>
</evidence>
<comment type="similarity">
    <text evidence="7">Belongs to the carbohydrate kinase PfkB family. LacC subfamily.</text>
</comment>
<dbReference type="PATRIC" id="fig|1705578.3.peg.277"/>
<dbReference type="Proteomes" id="UP000093694">
    <property type="component" value="Unassembled WGS sequence"/>
</dbReference>
<dbReference type="PANTHER" id="PTHR46566">
    <property type="entry name" value="1-PHOSPHOFRUCTOKINASE-RELATED"/>
    <property type="match status" value="1"/>
</dbReference>
<dbReference type="UniPathway" id="UPA00704">
    <property type="reaction ID" value="UER00715"/>
</dbReference>
<keyword evidence="7" id="KW-0423">Lactose metabolism</keyword>
<evidence type="ECO:0000256" key="6">
    <source>
        <dbReference type="ARBA" id="ARBA00047745"/>
    </source>
</evidence>
<dbReference type="EMBL" id="LROR01000109">
    <property type="protein sequence ID" value="OBR89767.1"/>
    <property type="molecule type" value="Genomic_DNA"/>
</dbReference>
<dbReference type="GO" id="GO:0005829">
    <property type="term" value="C:cytosol"/>
    <property type="evidence" value="ECO:0007669"/>
    <property type="project" value="TreeGrafter"/>
</dbReference>
<dbReference type="InterPro" id="IPR022463">
    <property type="entry name" value="1-PFruKinase"/>
</dbReference>
<comment type="catalytic activity">
    <reaction evidence="7">
        <text>D-tagatofuranose 6-phosphate + ATP = D-tagatofuranose 1,6-bisphosphate + ADP + H(+)</text>
        <dbReference type="Rhea" id="RHEA:12420"/>
        <dbReference type="ChEBI" id="CHEBI:15378"/>
        <dbReference type="ChEBI" id="CHEBI:30616"/>
        <dbReference type="ChEBI" id="CHEBI:58694"/>
        <dbReference type="ChEBI" id="CHEBI:58695"/>
        <dbReference type="ChEBI" id="CHEBI:456216"/>
        <dbReference type="EC" id="2.7.1.144"/>
    </reaction>
</comment>
<evidence type="ECO:0000313" key="13">
    <source>
        <dbReference type="Proteomes" id="UP000093694"/>
    </source>
</evidence>
<dbReference type="GO" id="GO:0005524">
    <property type="term" value="F:ATP binding"/>
    <property type="evidence" value="ECO:0007669"/>
    <property type="project" value="UniProtKB-UniRule"/>
</dbReference>
<dbReference type="AlphaFoldDB" id="A0A166UM45"/>
<gene>
    <name evidence="10" type="primary">lacC</name>
    <name evidence="11" type="ORF">CLCOS_42660</name>
    <name evidence="10" type="ORF">WX73_01457</name>
</gene>
<evidence type="ECO:0000256" key="8">
    <source>
        <dbReference type="RuleBase" id="RU369061"/>
    </source>
</evidence>
<comment type="caution">
    <text evidence="10">The sequence shown here is derived from an EMBL/GenBank/DDBJ whole genome shotgun (WGS) entry which is preliminary data.</text>
</comment>
<comment type="similarity">
    <text evidence="1">Belongs to the carbohydrate kinase pfkB family.</text>
</comment>
<dbReference type="CDD" id="cd01164">
    <property type="entry name" value="FruK_PfkB_like"/>
    <property type="match status" value="1"/>
</dbReference>
<proteinExistence type="inferred from homology"/>
<name>A0A166UM45_9CLOT</name>
<evidence type="ECO:0000259" key="9">
    <source>
        <dbReference type="Pfam" id="PF00294"/>
    </source>
</evidence>
<evidence type="ECO:0000256" key="2">
    <source>
        <dbReference type="ARBA" id="ARBA00022679"/>
    </source>
</evidence>
<dbReference type="NCBIfam" id="TIGR03828">
    <property type="entry name" value="pfkB"/>
    <property type="match status" value="1"/>
</dbReference>
<dbReference type="NCBIfam" id="TIGR03168">
    <property type="entry name" value="1-PFK"/>
    <property type="match status" value="1"/>
</dbReference>
<evidence type="ECO:0000256" key="5">
    <source>
        <dbReference type="ARBA" id="ARBA00022840"/>
    </source>
</evidence>
<dbReference type="GO" id="GO:0008662">
    <property type="term" value="F:1-phosphofructokinase activity"/>
    <property type="evidence" value="ECO:0007669"/>
    <property type="project" value="UniProtKB-UniRule"/>
</dbReference>
<dbReference type="RefSeq" id="WP_063599934.1">
    <property type="nucleotide sequence ID" value="NZ_LITQ01000001.1"/>
</dbReference>
<evidence type="ECO:0000256" key="1">
    <source>
        <dbReference type="ARBA" id="ARBA00005380"/>
    </source>
</evidence>